<name>A0A101I6G2_9BACT</name>
<dbReference type="GO" id="GO:0046872">
    <property type="term" value="F:metal ion binding"/>
    <property type="evidence" value="ECO:0007669"/>
    <property type="project" value="UniProtKB-KW"/>
</dbReference>
<keyword evidence="4" id="KW-0677">Repeat</keyword>
<evidence type="ECO:0000256" key="8">
    <source>
        <dbReference type="ARBA" id="ARBA00023014"/>
    </source>
</evidence>
<evidence type="ECO:0000256" key="9">
    <source>
        <dbReference type="ARBA" id="ARBA00023136"/>
    </source>
</evidence>
<keyword evidence="11" id="KW-0812">Transmembrane</keyword>
<dbReference type="PROSITE" id="PS51656">
    <property type="entry name" value="4FE4S"/>
    <property type="match status" value="2"/>
</dbReference>
<keyword evidence="5" id="KW-1278">Translocase</keyword>
<keyword evidence="2" id="KW-0004">4Fe-4S</keyword>
<dbReference type="PANTHER" id="PTHR43560:SF1">
    <property type="entry name" value="ION-TRANSLOCATING OXIDOREDUCTASE COMPLEX SUBUNIT B"/>
    <property type="match status" value="1"/>
</dbReference>
<keyword evidence="1" id="KW-0813">Transport</keyword>
<dbReference type="EMBL" id="LGGW01000081">
    <property type="protein sequence ID" value="KUK89573.1"/>
    <property type="molecule type" value="Genomic_DNA"/>
</dbReference>
<reference evidence="15 16" key="2">
    <citation type="journal article" date="2015" name="MBio">
        <title>Genome-Resolved Metagenomic Analysis Reveals Roles for Candidate Phyla and Other Microbial Community Members in Biogeochemical Transformations in Oil Reservoirs.</title>
        <authorList>
            <person name="Hu P."/>
            <person name="Tom L."/>
            <person name="Singh A."/>
            <person name="Thomas B.C."/>
            <person name="Baker B.J."/>
            <person name="Piceno Y.M."/>
            <person name="Andersen G.L."/>
            <person name="Banfield J.F."/>
        </authorList>
    </citation>
    <scope>NUCLEOTIDE SEQUENCE [LARGE SCALE GENOMIC DNA]</scope>
</reference>
<evidence type="ECO:0000313" key="15">
    <source>
        <dbReference type="Proteomes" id="UP000054260"/>
    </source>
</evidence>
<evidence type="ECO:0000256" key="3">
    <source>
        <dbReference type="ARBA" id="ARBA00022723"/>
    </source>
</evidence>
<dbReference type="InterPro" id="IPR007202">
    <property type="entry name" value="4Fe-4S_dom"/>
</dbReference>
<evidence type="ECO:0000313" key="14">
    <source>
        <dbReference type="EMBL" id="KUK89573.1"/>
    </source>
</evidence>
<evidence type="ECO:0000256" key="10">
    <source>
        <dbReference type="SAM" id="Coils"/>
    </source>
</evidence>
<reference evidence="14" key="1">
    <citation type="journal article" date="2015" name="MBio">
        <title>Genome-resolved metagenomic analysis reveals roles for candidate phyla and other microbial community members in biogeochemical transformations in oil reservoirs.</title>
        <authorList>
            <person name="Hu P."/>
            <person name="Tom L."/>
            <person name="Singh A."/>
            <person name="Thomas B.C."/>
            <person name="Baker B.J."/>
            <person name="Piceno Y.M."/>
            <person name="Andersen G.L."/>
            <person name="Banfield J.F."/>
        </authorList>
    </citation>
    <scope>NUCLEOTIDE SEQUENCE [LARGE SCALE GENOMIC DNA]</scope>
    <source>
        <strain evidence="13">46_47</strain>
        <strain evidence="14">46_70</strain>
    </source>
</reference>
<dbReference type="InterPro" id="IPR050395">
    <property type="entry name" value="4Fe4S_Ferredoxin_RnfB"/>
</dbReference>
<comment type="caution">
    <text evidence="14">The sequence shown here is derived from an EMBL/GenBank/DDBJ whole genome shotgun (WGS) entry which is preliminary data.</text>
</comment>
<evidence type="ECO:0000256" key="7">
    <source>
        <dbReference type="ARBA" id="ARBA00023004"/>
    </source>
</evidence>
<dbReference type="PATRIC" id="fig|1236046.5.peg.691"/>
<dbReference type="Proteomes" id="UP000055014">
    <property type="component" value="Unassembled WGS sequence"/>
</dbReference>
<evidence type="ECO:0000256" key="1">
    <source>
        <dbReference type="ARBA" id="ARBA00022448"/>
    </source>
</evidence>
<dbReference type="NCBIfam" id="TIGR01944">
    <property type="entry name" value="rnfB"/>
    <property type="match status" value="1"/>
</dbReference>
<evidence type="ECO:0000256" key="2">
    <source>
        <dbReference type="ARBA" id="ARBA00022485"/>
    </source>
</evidence>
<dbReference type="InterPro" id="IPR011005">
    <property type="entry name" value="Dihydropteroate_synth-like_sf"/>
</dbReference>
<protein>
    <submittedName>
        <fullName evidence="14">Electron transport complex, RnfABCDGE type, B subunit</fullName>
    </submittedName>
</protein>
<organism evidence="14 16">
    <name type="scientific">Mesotoga infera</name>
    <dbReference type="NCBI Taxonomy" id="1236046"/>
    <lineage>
        <taxon>Bacteria</taxon>
        <taxon>Thermotogati</taxon>
        <taxon>Thermotogota</taxon>
        <taxon>Thermotogae</taxon>
        <taxon>Kosmotogales</taxon>
        <taxon>Kosmotogaceae</taxon>
        <taxon>Mesotoga</taxon>
    </lineage>
</organism>
<feature type="transmembrane region" description="Helical" evidence="11">
    <location>
        <begin position="6"/>
        <end position="28"/>
    </location>
</feature>
<gene>
    <name evidence="13" type="ORF">XD86_0877</name>
    <name evidence="14" type="ORF">XE02_0960</name>
</gene>
<evidence type="ECO:0000256" key="6">
    <source>
        <dbReference type="ARBA" id="ARBA00022982"/>
    </source>
</evidence>
<keyword evidence="7" id="KW-0408">Iron</keyword>
<keyword evidence="8" id="KW-0411">Iron-sulfur</keyword>
<dbReference type="Pfam" id="PF04060">
    <property type="entry name" value="FeS"/>
    <property type="match status" value="2"/>
</dbReference>
<keyword evidence="10" id="KW-0175">Coiled coil</keyword>
<dbReference type="GO" id="GO:0051539">
    <property type="term" value="F:4 iron, 4 sulfur cluster binding"/>
    <property type="evidence" value="ECO:0007669"/>
    <property type="project" value="UniProtKB-KW"/>
</dbReference>
<proteinExistence type="predicted"/>
<dbReference type="Gene3D" id="1.10.15.40">
    <property type="entry name" value="Electron transport complex subunit B, putative Fe-S cluster"/>
    <property type="match status" value="1"/>
</dbReference>
<accession>A0A101I6G2</accession>
<evidence type="ECO:0000256" key="4">
    <source>
        <dbReference type="ARBA" id="ARBA00022737"/>
    </source>
</evidence>
<dbReference type="Proteomes" id="UP000054260">
    <property type="component" value="Unassembled WGS sequence"/>
</dbReference>
<evidence type="ECO:0000313" key="16">
    <source>
        <dbReference type="Proteomes" id="UP000055014"/>
    </source>
</evidence>
<keyword evidence="3" id="KW-0479">Metal-binding</keyword>
<dbReference type="EMBL" id="LGGH01000123">
    <property type="protein sequence ID" value="KUK67164.1"/>
    <property type="molecule type" value="Genomic_DNA"/>
</dbReference>
<keyword evidence="6" id="KW-0249">Electron transport</keyword>
<keyword evidence="11" id="KW-1133">Transmembrane helix</keyword>
<dbReference type="AlphaFoldDB" id="A0A101I6G2"/>
<feature type="domain" description="4Fe-4S" evidence="12">
    <location>
        <begin position="33"/>
        <end position="92"/>
    </location>
</feature>
<evidence type="ECO:0000256" key="11">
    <source>
        <dbReference type="SAM" id="Phobius"/>
    </source>
</evidence>
<feature type="domain" description="4Fe-4S" evidence="12">
    <location>
        <begin position="147"/>
        <end position="206"/>
    </location>
</feature>
<evidence type="ECO:0000256" key="5">
    <source>
        <dbReference type="ARBA" id="ARBA00022967"/>
    </source>
</evidence>
<evidence type="ECO:0000313" key="13">
    <source>
        <dbReference type="EMBL" id="KUK67164.1"/>
    </source>
</evidence>
<dbReference type="PANTHER" id="PTHR43560">
    <property type="entry name" value="ION-TRANSLOCATING OXIDOREDUCTASE COMPLEX SUBUNIT B"/>
    <property type="match status" value="1"/>
</dbReference>
<evidence type="ECO:0000259" key="12">
    <source>
        <dbReference type="PROSITE" id="PS51656"/>
    </source>
</evidence>
<feature type="coiled-coil region" evidence="10">
    <location>
        <begin position="95"/>
        <end position="122"/>
    </location>
</feature>
<dbReference type="GO" id="GO:0009055">
    <property type="term" value="F:electron transfer activity"/>
    <property type="evidence" value="ECO:0007669"/>
    <property type="project" value="InterPro"/>
</dbReference>
<dbReference type="InterPro" id="IPR010207">
    <property type="entry name" value="Elect_transpt_cplx_RnfB/RsxB"/>
</dbReference>
<sequence length="232" mass="24659">MCMTVVNSVLFMAILGIGAGVFLAFASAKFAVKKDPRITLIEASLPGVNCGACGFPGCSAFAKAIADGKAPLDGCIPGKRSGVPEKLKLIMETDVDKLTVLFEEAEEDAEKALEKLIATSGKEVKAAPPKPKRPTQEEIESYKEKLKENSRATLIFAVLPNINCGICGSPGCAAFALKVAGKEENADKCVPGKRQNAPEKVAKIMELSQSEIQKIIEDTSGEPAEIKKKFES</sequence>
<dbReference type="Gene3D" id="3.20.20.20">
    <property type="entry name" value="Dihydropteroate synthase-like"/>
    <property type="match status" value="1"/>
</dbReference>
<keyword evidence="9 11" id="KW-0472">Membrane</keyword>